<feature type="domain" description="C2H2-type" evidence="8">
    <location>
        <begin position="514"/>
        <end position="541"/>
    </location>
</feature>
<evidence type="ECO:0000256" key="2">
    <source>
        <dbReference type="ARBA" id="ARBA00022737"/>
    </source>
</evidence>
<keyword evidence="5" id="KW-0539">Nucleus</keyword>
<dbReference type="InterPro" id="IPR003309">
    <property type="entry name" value="SCAN_dom"/>
</dbReference>
<feature type="compositionally biased region" description="Low complexity" evidence="7">
    <location>
        <begin position="246"/>
        <end position="257"/>
    </location>
</feature>
<evidence type="ECO:0000256" key="6">
    <source>
        <dbReference type="PROSITE-ProRule" id="PRU00042"/>
    </source>
</evidence>
<feature type="domain" description="C2H2-type" evidence="8">
    <location>
        <begin position="570"/>
        <end position="597"/>
    </location>
</feature>
<dbReference type="PROSITE" id="PS00028">
    <property type="entry name" value="ZINC_FINGER_C2H2_1"/>
    <property type="match status" value="13"/>
</dbReference>
<dbReference type="Proteomes" id="UP001652642">
    <property type="component" value="Chromosome 2"/>
</dbReference>
<feature type="domain" description="C2H2-type" evidence="8">
    <location>
        <begin position="1137"/>
        <end position="1164"/>
    </location>
</feature>
<dbReference type="InterPro" id="IPR038269">
    <property type="entry name" value="SCAN_sf"/>
</dbReference>
<dbReference type="Gene3D" id="1.10.4020.10">
    <property type="entry name" value="DNA breaking-rejoining enzymes"/>
    <property type="match status" value="2"/>
</dbReference>
<keyword evidence="4" id="KW-0862">Zinc</keyword>
<dbReference type="RefSeq" id="XP_072849237.1">
    <property type="nucleotide sequence ID" value="XM_072993136.1"/>
</dbReference>
<dbReference type="PANTHER" id="PTHR23226">
    <property type="entry name" value="ZINC FINGER AND SCAN DOMAIN-CONTAINING"/>
    <property type="match status" value="1"/>
</dbReference>
<dbReference type="SUPFAM" id="SSF57667">
    <property type="entry name" value="beta-beta-alpha zinc fingers"/>
    <property type="match status" value="7"/>
</dbReference>
<feature type="domain" description="C2H2-type" evidence="8">
    <location>
        <begin position="1053"/>
        <end position="1080"/>
    </location>
</feature>
<feature type="domain" description="SCAN box" evidence="9">
    <location>
        <begin position="153"/>
        <end position="231"/>
    </location>
</feature>
<dbReference type="PROSITE" id="PS50804">
    <property type="entry name" value="SCAN_BOX"/>
    <property type="match status" value="2"/>
</dbReference>
<feature type="domain" description="C2H2-type" evidence="8">
    <location>
        <begin position="458"/>
        <end position="485"/>
    </location>
</feature>
<evidence type="ECO:0000313" key="10">
    <source>
        <dbReference type="Proteomes" id="UP001652642"/>
    </source>
</evidence>
<dbReference type="CDD" id="cd07936">
    <property type="entry name" value="SCAN"/>
    <property type="match status" value="2"/>
</dbReference>
<feature type="domain" description="C2H2-type" evidence="8">
    <location>
        <begin position="542"/>
        <end position="569"/>
    </location>
</feature>
<feature type="compositionally biased region" description="Basic and acidic residues" evidence="7">
    <location>
        <begin position="343"/>
        <end position="360"/>
    </location>
</feature>
<feature type="domain" description="C2H2-type" evidence="8">
    <location>
        <begin position="626"/>
        <end position="653"/>
    </location>
</feature>
<feature type="domain" description="C2H2-type" evidence="8">
    <location>
        <begin position="1165"/>
        <end position="1192"/>
    </location>
</feature>
<feature type="compositionally biased region" description="Basic and acidic residues" evidence="7">
    <location>
        <begin position="958"/>
        <end position="969"/>
    </location>
</feature>
<feature type="domain" description="C2H2-type" evidence="8">
    <location>
        <begin position="1193"/>
        <end position="1220"/>
    </location>
</feature>
<gene>
    <name evidence="11" type="primary">LOC110070284</name>
</gene>
<dbReference type="SMART" id="SM00355">
    <property type="entry name" value="ZnF_C2H2"/>
    <property type="match status" value="13"/>
</dbReference>
<dbReference type="GeneID" id="110070284"/>
<evidence type="ECO:0000256" key="3">
    <source>
        <dbReference type="ARBA" id="ARBA00022771"/>
    </source>
</evidence>
<evidence type="ECO:0000256" key="7">
    <source>
        <dbReference type="SAM" id="MobiDB-lite"/>
    </source>
</evidence>
<evidence type="ECO:0008006" key="12">
    <source>
        <dbReference type="Google" id="ProtNLM"/>
    </source>
</evidence>
<keyword evidence="1" id="KW-0479">Metal-binding</keyword>
<proteinExistence type="predicted"/>
<feature type="region of interest" description="Disordered" evidence="7">
    <location>
        <begin position="238"/>
        <end position="258"/>
    </location>
</feature>
<dbReference type="PANTHER" id="PTHR23226:SF377">
    <property type="entry name" value="ZINC FINGER AND SCAN DOMAIN-CONTAINING PROTEIN 20"/>
    <property type="match status" value="1"/>
</dbReference>
<reference evidence="11" key="2">
    <citation type="submission" date="2025-08" db="UniProtKB">
        <authorList>
            <consortium name="RefSeq"/>
        </authorList>
    </citation>
    <scope>IDENTIFICATION</scope>
</reference>
<protein>
    <recommendedName>
        <fullName evidence="12">Zinc finger protein 420-like</fullName>
    </recommendedName>
</protein>
<feature type="domain" description="SCAN box" evidence="9">
    <location>
        <begin position="845"/>
        <end position="925"/>
    </location>
</feature>
<name>A0ABM5FV13_9SAUR</name>
<feature type="domain" description="C2H2-type" evidence="8">
    <location>
        <begin position="1109"/>
        <end position="1136"/>
    </location>
</feature>
<keyword evidence="3 6" id="KW-0863">Zinc-finger</keyword>
<evidence type="ECO:0000256" key="5">
    <source>
        <dbReference type="ARBA" id="ARBA00023242"/>
    </source>
</evidence>
<evidence type="ECO:0000259" key="9">
    <source>
        <dbReference type="PROSITE" id="PS50804"/>
    </source>
</evidence>
<dbReference type="Pfam" id="PF02023">
    <property type="entry name" value="SCAN"/>
    <property type="match status" value="2"/>
</dbReference>
<dbReference type="Gene3D" id="3.30.160.60">
    <property type="entry name" value="Classic Zinc Finger"/>
    <property type="match status" value="13"/>
</dbReference>
<evidence type="ECO:0000256" key="1">
    <source>
        <dbReference type="ARBA" id="ARBA00022723"/>
    </source>
</evidence>
<dbReference type="Pfam" id="PF00096">
    <property type="entry name" value="zf-C2H2"/>
    <property type="match status" value="13"/>
</dbReference>
<dbReference type="InterPro" id="IPR013087">
    <property type="entry name" value="Znf_C2H2_type"/>
</dbReference>
<evidence type="ECO:0000259" key="8">
    <source>
        <dbReference type="PROSITE" id="PS50157"/>
    </source>
</evidence>
<evidence type="ECO:0000256" key="4">
    <source>
        <dbReference type="ARBA" id="ARBA00022833"/>
    </source>
</evidence>
<feature type="region of interest" description="Disordered" evidence="7">
    <location>
        <begin position="1"/>
        <end position="51"/>
    </location>
</feature>
<keyword evidence="2" id="KW-0677">Repeat</keyword>
<dbReference type="InterPro" id="IPR036236">
    <property type="entry name" value="Znf_C2H2_sf"/>
</dbReference>
<feature type="domain" description="C2H2-type" evidence="8">
    <location>
        <begin position="1081"/>
        <end position="1108"/>
    </location>
</feature>
<feature type="region of interest" description="Disordered" evidence="7">
    <location>
        <begin position="935"/>
        <end position="981"/>
    </location>
</feature>
<reference evidence="10" key="1">
    <citation type="submission" date="2025-05" db="UniProtKB">
        <authorList>
            <consortium name="RefSeq"/>
        </authorList>
    </citation>
    <scope>NUCLEOTIDE SEQUENCE [LARGE SCALE GENOMIC DNA]</scope>
</reference>
<feature type="domain" description="C2H2-type" evidence="8">
    <location>
        <begin position="598"/>
        <end position="625"/>
    </location>
</feature>
<feature type="domain" description="C2H2-type" evidence="8">
    <location>
        <begin position="486"/>
        <end position="513"/>
    </location>
</feature>
<dbReference type="PROSITE" id="PS50157">
    <property type="entry name" value="ZINC_FINGER_C2H2_2"/>
    <property type="match status" value="13"/>
</dbReference>
<evidence type="ECO:0000313" key="11">
    <source>
        <dbReference type="RefSeq" id="XP_072849237.1"/>
    </source>
</evidence>
<organism evidence="10 11">
    <name type="scientific">Pogona vitticeps</name>
    <name type="common">central bearded dragon</name>
    <dbReference type="NCBI Taxonomy" id="103695"/>
    <lineage>
        <taxon>Eukaryota</taxon>
        <taxon>Metazoa</taxon>
        <taxon>Chordata</taxon>
        <taxon>Craniata</taxon>
        <taxon>Vertebrata</taxon>
        <taxon>Euteleostomi</taxon>
        <taxon>Lepidosauria</taxon>
        <taxon>Squamata</taxon>
        <taxon>Bifurcata</taxon>
        <taxon>Unidentata</taxon>
        <taxon>Episquamata</taxon>
        <taxon>Toxicofera</taxon>
        <taxon>Iguania</taxon>
        <taxon>Acrodonta</taxon>
        <taxon>Agamidae</taxon>
        <taxon>Amphibolurinae</taxon>
        <taxon>Pogona</taxon>
    </lineage>
</organism>
<dbReference type="SUPFAM" id="SSF47353">
    <property type="entry name" value="Retrovirus capsid dimerization domain-like"/>
    <property type="match status" value="2"/>
</dbReference>
<dbReference type="SMART" id="SM00431">
    <property type="entry name" value="SCAN"/>
    <property type="match status" value="2"/>
</dbReference>
<keyword evidence="10" id="KW-1185">Reference proteome</keyword>
<sequence length="1220" mass="139209">MKMEEQGTMGRPLGDLLLRARKEHHHLQPGALEGSLQRRPPEVKQEPDDGSLQQWENQWQEFLKVVEAPHSGWGTSELREEPWDNARAFLASFEQVARGCRWPKEEWTARLLPALSGGAEQAFLGLEVKGREDYGKVKAAILRGDAQRREEQRQRFRRFCYQEVEGPRGTYSRLRDLCQQWLKVERHSKEQILEFLILEQFLAVLPPEIQNWVEEYGPETCFQAVTLAEDFLWRQQEAKRQGNPVSSESTETMSSSEAGPILSDAEQTQLHVVTKQENDHRDAGLLGDEWRRDSETELYGSLAKRGAYEELKESIWSREGLASQERNHTEETTTQSLPGPVGDFHRMSPENRKEKRRERSPSIPWGAPVEEEPDGSLVFGKSLHPRGDFTEHEVLHEGTSSYPYLECEESFAPSTTLRSHQGLLAVDGQYRSSDLSPSLGDPSSLPKHPRIPRGEKLYKCLECGKCFGRSAHLTSHQIIHTGEKPYQCLECGKSFVQSAHLASHQIIHTGEKPYQCPECGKSFNKSTNFLRHQKIHKGEKPHRCPDCSKSFSDKPSLIQHQRVHTGEKPYQCLECGKSFSHRGSLSAHQRMHTGERPYTCSECSKSFRDQSSLIRHKRIHTGEKPYTCLECGKSFSQSTNLTLHQRIHAEGKLSHEPPSLLNAGMTVLVFSANPAKSLVASINRGSPRRMKMEHHHLASPLFGERSEGRRKAFHGFQAGDVGELLQRMPREQVKQEPGEGSLQQWEAQWQEFLKTVEVPQPQWAGSPPPKEPPPWDNTKAFLASFEQVAEACQWPRETWVARLLPALRGEAEQAFLRMAAGDREDYGKVKVAILREDALRREKHRQHFRLFCYQEAEEPRAAYSRLQELCCRWLEVERRSKEQILELLILEQFLAILPSEVQNWVREHRPETCSQAVTLAEDFLRGQREARRQANQVTLEEEATRSCTEAVQAPSEIEQSHLRSRTKQENEEEEEPSLSGGVWPCEAEGESEGFSLAPVLHQEAGDSAAHQVSPNWLQRRSLGLGEEQRNKSVAVQVGSLHELLSQQRSKRCDRCPVCGKMFSCKSSLKAHQRVHTGEKPYKCSECGKSFVQVSNLTAHKRTHTGERPYGCSECGKSFSRSDHLTLHQRTHTGEKPYMCLECGKSFSQSTDLTSHQRIHTGEKPYKCLECGKNFSRSYRLTIHQRMHTGEKPYNCLECGKSFSRSDHLSSHKKMHTGEKT</sequence>
<accession>A0ABM5FV13</accession>
<feature type="region of interest" description="Disordered" evidence="7">
    <location>
        <begin position="320"/>
        <end position="383"/>
    </location>
</feature>